<keyword evidence="7" id="KW-0067">ATP-binding</keyword>
<accession>A0ABS1LKE6</accession>
<dbReference type="CDD" id="cd16917">
    <property type="entry name" value="HATPase_UhpB-NarQ-NarX-like"/>
    <property type="match status" value="1"/>
</dbReference>
<feature type="compositionally biased region" description="Pro residues" evidence="10">
    <location>
        <begin position="377"/>
        <end position="397"/>
    </location>
</feature>
<organism evidence="13 14">
    <name type="scientific">Myceligenerans indicum</name>
    <dbReference type="NCBI Taxonomy" id="2593663"/>
    <lineage>
        <taxon>Bacteria</taxon>
        <taxon>Bacillati</taxon>
        <taxon>Actinomycetota</taxon>
        <taxon>Actinomycetes</taxon>
        <taxon>Micrococcales</taxon>
        <taxon>Promicromonosporaceae</taxon>
        <taxon>Myceligenerans</taxon>
    </lineage>
</organism>
<sequence length="412" mass="42437">MSAWPFPFPPQVRDWIVALGVTAALLATAVSEQPPSRPADLVGYVLLASSGLLLAAGRRRPVPVLITIGLCEVGRQAVGLGVPAVAFPFAVYAAMRAGHRLVSVLACVSILVALPFAVPAAGDGLGSALERSRSVLEIAWLVAAAAAGEALRQAERRADDAVRTRDEAARRRADEERLHIARELHDSLTHQISIIKVQADVAVHVARRQREDVSDTLLAIQDAAREASRELRATLGALRDDGTAPPRGIAQVPDLVDRSRAIGLDAVLTLEAGGHDLPAAVDRTAYRVIQEALTNVARHAGATTVRVDVAVGAEGLVVQVDDDGRALPGVPPALGTGLLGMRERVAALGGRLRAEPRAAGGFTVRAEIPAGPQAPTAGPPPPTAGPPPPTAGPPPPTAGAGADAAGHAEPAS</sequence>
<dbReference type="Pfam" id="PF07730">
    <property type="entry name" value="HisKA_3"/>
    <property type="match status" value="1"/>
</dbReference>
<dbReference type="InterPro" id="IPR003594">
    <property type="entry name" value="HATPase_dom"/>
</dbReference>
<feature type="coiled-coil region" evidence="9">
    <location>
        <begin position="144"/>
        <end position="171"/>
    </location>
</feature>
<dbReference type="InterPro" id="IPR050482">
    <property type="entry name" value="Sensor_HK_TwoCompSys"/>
</dbReference>
<dbReference type="PANTHER" id="PTHR24421:SF10">
    <property type="entry name" value="NITRATE_NITRITE SENSOR PROTEIN NARQ"/>
    <property type="match status" value="1"/>
</dbReference>
<evidence type="ECO:0000256" key="11">
    <source>
        <dbReference type="SAM" id="Phobius"/>
    </source>
</evidence>
<proteinExistence type="predicted"/>
<feature type="transmembrane region" description="Helical" evidence="11">
    <location>
        <begin position="101"/>
        <end position="122"/>
    </location>
</feature>
<gene>
    <name evidence="13" type="ORF">HGK34_10450</name>
</gene>
<dbReference type="SUPFAM" id="SSF55874">
    <property type="entry name" value="ATPase domain of HSP90 chaperone/DNA topoisomerase II/histidine kinase"/>
    <property type="match status" value="1"/>
</dbReference>
<feature type="transmembrane region" description="Helical" evidence="11">
    <location>
        <begin position="77"/>
        <end position="95"/>
    </location>
</feature>
<dbReference type="SMART" id="SM00387">
    <property type="entry name" value="HATPase_c"/>
    <property type="match status" value="1"/>
</dbReference>
<feature type="region of interest" description="Disordered" evidence="10">
    <location>
        <begin position="365"/>
        <end position="412"/>
    </location>
</feature>
<evidence type="ECO:0000256" key="6">
    <source>
        <dbReference type="ARBA" id="ARBA00022777"/>
    </source>
</evidence>
<dbReference type="GO" id="GO:0016301">
    <property type="term" value="F:kinase activity"/>
    <property type="evidence" value="ECO:0007669"/>
    <property type="project" value="UniProtKB-KW"/>
</dbReference>
<keyword evidence="11" id="KW-0812">Transmembrane</keyword>
<feature type="compositionally biased region" description="Low complexity" evidence="10">
    <location>
        <begin position="398"/>
        <end position="412"/>
    </location>
</feature>
<dbReference type="PANTHER" id="PTHR24421">
    <property type="entry name" value="NITRATE/NITRITE SENSOR PROTEIN NARX-RELATED"/>
    <property type="match status" value="1"/>
</dbReference>
<keyword evidence="5" id="KW-0547">Nucleotide-binding</keyword>
<evidence type="ECO:0000256" key="5">
    <source>
        <dbReference type="ARBA" id="ARBA00022741"/>
    </source>
</evidence>
<evidence type="ECO:0000313" key="14">
    <source>
        <dbReference type="Proteomes" id="UP000675409"/>
    </source>
</evidence>
<evidence type="ECO:0000256" key="7">
    <source>
        <dbReference type="ARBA" id="ARBA00022840"/>
    </source>
</evidence>
<keyword evidence="6 13" id="KW-0418">Kinase</keyword>
<dbReference type="EMBL" id="JABBYC010000015">
    <property type="protein sequence ID" value="MBL0886686.1"/>
    <property type="molecule type" value="Genomic_DNA"/>
</dbReference>
<evidence type="ECO:0000313" key="13">
    <source>
        <dbReference type="EMBL" id="MBL0886686.1"/>
    </source>
</evidence>
<dbReference type="Proteomes" id="UP000675409">
    <property type="component" value="Unassembled WGS sequence"/>
</dbReference>
<keyword evidence="11" id="KW-1133">Transmembrane helix</keyword>
<keyword evidence="14" id="KW-1185">Reference proteome</keyword>
<dbReference type="Gene3D" id="3.30.565.10">
    <property type="entry name" value="Histidine kinase-like ATPase, C-terminal domain"/>
    <property type="match status" value="1"/>
</dbReference>
<feature type="transmembrane region" description="Helical" evidence="11">
    <location>
        <begin position="41"/>
        <end position="57"/>
    </location>
</feature>
<dbReference type="Gene3D" id="1.20.5.1930">
    <property type="match status" value="1"/>
</dbReference>
<evidence type="ECO:0000259" key="12">
    <source>
        <dbReference type="SMART" id="SM00387"/>
    </source>
</evidence>
<dbReference type="InterPro" id="IPR036890">
    <property type="entry name" value="HATPase_C_sf"/>
</dbReference>
<reference evidence="13 14" key="1">
    <citation type="journal article" date="2021" name="Arch. Microbiol.">
        <title>Myceligenerans indicum sp. nov., an actinobacterium isolated from mangrove sediment of Sundarbans, India.</title>
        <authorList>
            <person name="Asha K."/>
            <person name="Bhadury P."/>
        </authorList>
    </citation>
    <scope>NUCLEOTIDE SEQUENCE [LARGE SCALE GENOMIC DNA]</scope>
    <source>
        <strain evidence="13 14">I2</strain>
    </source>
</reference>
<evidence type="ECO:0000256" key="4">
    <source>
        <dbReference type="ARBA" id="ARBA00022679"/>
    </source>
</evidence>
<keyword evidence="8" id="KW-0902">Two-component regulatory system</keyword>
<protein>
    <recommendedName>
        <fullName evidence="2">histidine kinase</fullName>
        <ecNumber evidence="2">2.7.13.3</ecNumber>
    </recommendedName>
</protein>
<evidence type="ECO:0000256" key="3">
    <source>
        <dbReference type="ARBA" id="ARBA00022553"/>
    </source>
</evidence>
<keyword evidence="4" id="KW-0808">Transferase</keyword>
<keyword evidence="11" id="KW-0472">Membrane</keyword>
<feature type="domain" description="Histidine kinase/HSP90-like ATPase" evidence="12">
    <location>
        <begin position="280"/>
        <end position="372"/>
    </location>
</feature>
<dbReference type="InterPro" id="IPR011712">
    <property type="entry name" value="Sig_transdc_His_kin_sub3_dim/P"/>
</dbReference>
<evidence type="ECO:0000256" key="8">
    <source>
        <dbReference type="ARBA" id="ARBA00023012"/>
    </source>
</evidence>
<keyword evidence="3" id="KW-0597">Phosphoprotein</keyword>
<dbReference type="RefSeq" id="WP_201846912.1">
    <property type="nucleotide sequence ID" value="NZ_JABBYC010000015.1"/>
</dbReference>
<evidence type="ECO:0000256" key="2">
    <source>
        <dbReference type="ARBA" id="ARBA00012438"/>
    </source>
</evidence>
<keyword evidence="9" id="KW-0175">Coiled coil</keyword>
<dbReference type="Pfam" id="PF02518">
    <property type="entry name" value="HATPase_c"/>
    <property type="match status" value="1"/>
</dbReference>
<name>A0ABS1LKE6_9MICO</name>
<evidence type="ECO:0000256" key="1">
    <source>
        <dbReference type="ARBA" id="ARBA00000085"/>
    </source>
</evidence>
<comment type="catalytic activity">
    <reaction evidence="1">
        <text>ATP + protein L-histidine = ADP + protein N-phospho-L-histidine.</text>
        <dbReference type="EC" id="2.7.13.3"/>
    </reaction>
</comment>
<comment type="caution">
    <text evidence="13">The sequence shown here is derived from an EMBL/GenBank/DDBJ whole genome shotgun (WGS) entry which is preliminary data.</text>
</comment>
<evidence type="ECO:0000256" key="10">
    <source>
        <dbReference type="SAM" id="MobiDB-lite"/>
    </source>
</evidence>
<dbReference type="EC" id="2.7.13.3" evidence="2"/>
<evidence type="ECO:0000256" key="9">
    <source>
        <dbReference type="SAM" id="Coils"/>
    </source>
</evidence>